<accession>A0A154BSS3</accession>
<dbReference type="OrthoDB" id="9767940at2"/>
<comment type="caution">
    <text evidence="3">The sequence shown here is derived from an EMBL/GenBank/DDBJ whole genome shotgun (WGS) entry which is preliminary data.</text>
</comment>
<dbReference type="InterPro" id="IPR036425">
    <property type="entry name" value="MoaB/Mog-like_dom_sf"/>
</dbReference>
<dbReference type="Pfam" id="PF00994">
    <property type="entry name" value="MoCF_biosynth"/>
    <property type="match status" value="1"/>
</dbReference>
<keyword evidence="1" id="KW-0808">Transferase</keyword>
<dbReference type="UniPathway" id="UPA00344"/>
<keyword evidence="4" id="KW-1185">Reference proteome</keyword>
<dbReference type="Gene3D" id="3.40.980.10">
    <property type="entry name" value="MoaB/Mog-like domain"/>
    <property type="match status" value="1"/>
</dbReference>
<sequence>MAVVSVRVEDAIGKVLGHDLTKIVPGEYKGPAFRKGHIIRPEDIPFLKNIGKEHIYLIDLAEGQLHENDAIRRMANAVAGDHVVLSDPAEGRINIKAGMDGLLKIEEQAVHAINLVEHAVLSTRHGNVLVKQGDLLAGVKVVPLVVEEQMVSTIEAIAAQYPPIISVKPLRQLKIGSVITGNEVYYGRIKDRFAPVFAEKAQFYNSILLGTVYCPDDRDQIKDAILTFKQQGADVIIASGGMSVDPDDVTSDAIAASGAEIVTYGTPVLPGAMFMVAYLGDTAVLGMPACGMFAKITVFDLVFPRILAGERLTRPDITNMGYGGLCLSCETCTFPNCSFGK</sequence>
<dbReference type="InterPro" id="IPR038987">
    <property type="entry name" value="MoeA-like"/>
</dbReference>
<gene>
    <name evidence="3" type="ORF">AXX12_02035</name>
</gene>
<organism evidence="3 4">
    <name type="scientific">Anaerosporomusa subterranea</name>
    <dbReference type="NCBI Taxonomy" id="1794912"/>
    <lineage>
        <taxon>Bacteria</taxon>
        <taxon>Bacillati</taxon>
        <taxon>Bacillota</taxon>
        <taxon>Negativicutes</taxon>
        <taxon>Acetonemataceae</taxon>
        <taxon>Anaerosporomusa</taxon>
    </lineage>
</organism>
<comment type="pathway">
    <text evidence="1">Cofactor biosynthesis; molybdopterin biosynthesis.</text>
</comment>
<reference evidence="3 4" key="1">
    <citation type="submission" date="2016-02" db="EMBL/GenBank/DDBJ databases">
        <title>Anaerosporomusa subterraneum gen. nov., sp. nov., a spore-forming obligate anaerobe isolated from saprolite.</title>
        <authorList>
            <person name="Choi J.K."/>
            <person name="Shah M."/>
            <person name="Yee N."/>
        </authorList>
    </citation>
    <scope>NUCLEOTIDE SEQUENCE [LARGE SCALE GENOMIC DNA]</scope>
    <source>
        <strain evidence="3 4">RU4</strain>
    </source>
</reference>
<evidence type="ECO:0000313" key="4">
    <source>
        <dbReference type="Proteomes" id="UP000076268"/>
    </source>
</evidence>
<dbReference type="GO" id="GO:0046872">
    <property type="term" value="F:metal ion binding"/>
    <property type="evidence" value="ECO:0007669"/>
    <property type="project" value="UniProtKB-UniRule"/>
</dbReference>
<dbReference type="GO" id="GO:0061599">
    <property type="term" value="F:molybdopterin molybdotransferase activity"/>
    <property type="evidence" value="ECO:0007669"/>
    <property type="project" value="UniProtKB-UniRule"/>
</dbReference>
<comment type="similarity">
    <text evidence="1">Belongs to the MoeA family.</text>
</comment>
<comment type="catalytic activity">
    <reaction evidence="1">
        <text>adenylyl-molybdopterin + molybdate = Mo-molybdopterin + AMP + H(+)</text>
        <dbReference type="Rhea" id="RHEA:35047"/>
        <dbReference type="ChEBI" id="CHEBI:15378"/>
        <dbReference type="ChEBI" id="CHEBI:36264"/>
        <dbReference type="ChEBI" id="CHEBI:62727"/>
        <dbReference type="ChEBI" id="CHEBI:71302"/>
        <dbReference type="ChEBI" id="CHEBI:456215"/>
    </reaction>
</comment>
<proteinExistence type="inferred from homology"/>
<dbReference type="RefSeq" id="WP_066238374.1">
    <property type="nucleotide sequence ID" value="NZ_LSGP01000013.1"/>
</dbReference>
<dbReference type="PANTHER" id="PTHR10192">
    <property type="entry name" value="MOLYBDOPTERIN BIOSYNTHESIS PROTEIN"/>
    <property type="match status" value="1"/>
</dbReference>
<dbReference type="SUPFAM" id="SSF53218">
    <property type="entry name" value="Molybdenum cofactor biosynthesis proteins"/>
    <property type="match status" value="1"/>
</dbReference>
<dbReference type="InterPro" id="IPR001453">
    <property type="entry name" value="MoaB/Mog_dom"/>
</dbReference>
<comment type="function">
    <text evidence="1">Catalyzes the insertion of molybdate into adenylated molybdopterin with the concomitant release of AMP.</text>
</comment>
<dbReference type="AlphaFoldDB" id="A0A154BSS3"/>
<dbReference type="CDD" id="cd03522">
    <property type="entry name" value="MoeA_like"/>
    <property type="match status" value="1"/>
</dbReference>
<name>A0A154BSS3_ANASB</name>
<comment type="cofactor">
    <cofactor evidence="1">
        <name>Mg(2+)</name>
        <dbReference type="ChEBI" id="CHEBI:18420"/>
    </cofactor>
</comment>
<dbReference type="EMBL" id="LSGP01000013">
    <property type="protein sequence ID" value="KYZ76947.1"/>
    <property type="molecule type" value="Genomic_DNA"/>
</dbReference>
<keyword evidence="1" id="KW-0479">Metal-binding</keyword>
<dbReference type="EC" id="2.10.1.1" evidence="1"/>
<feature type="domain" description="MoaB/Mog" evidence="2">
    <location>
        <begin position="176"/>
        <end position="308"/>
    </location>
</feature>
<keyword evidence="1" id="KW-0460">Magnesium</keyword>
<dbReference type="STRING" id="1794912.AXX12_02035"/>
<dbReference type="PANTHER" id="PTHR10192:SF28">
    <property type="entry name" value="MOLYBDOPTERIN MOLYBDENUMTRANSFERASE"/>
    <property type="match status" value="1"/>
</dbReference>
<keyword evidence="1" id="KW-0501">Molybdenum cofactor biosynthesis</keyword>
<evidence type="ECO:0000256" key="1">
    <source>
        <dbReference type="RuleBase" id="RU365090"/>
    </source>
</evidence>
<evidence type="ECO:0000259" key="2">
    <source>
        <dbReference type="SMART" id="SM00852"/>
    </source>
</evidence>
<keyword evidence="1" id="KW-0500">Molybdenum</keyword>
<dbReference type="SMART" id="SM00852">
    <property type="entry name" value="MoCF_biosynth"/>
    <property type="match status" value="1"/>
</dbReference>
<evidence type="ECO:0000313" key="3">
    <source>
        <dbReference type="EMBL" id="KYZ76947.1"/>
    </source>
</evidence>
<dbReference type="Proteomes" id="UP000076268">
    <property type="component" value="Unassembled WGS sequence"/>
</dbReference>
<dbReference type="GO" id="GO:0006777">
    <property type="term" value="P:Mo-molybdopterin cofactor biosynthetic process"/>
    <property type="evidence" value="ECO:0007669"/>
    <property type="project" value="UniProtKB-UniRule"/>
</dbReference>
<dbReference type="GO" id="GO:0005829">
    <property type="term" value="C:cytosol"/>
    <property type="evidence" value="ECO:0007669"/>
    <property type="project" value="TreeGrafter"/>
</dbReference>
<protein>
    <recommendedName>
        <fullName evidence="1">Molybdopterin molybdenumtransferase</fullName>
        <ecNumber evidence="1">2.10.1.1</ecNumber>
    </recommendedName>
</protein>